<dbReference type="InterPro" id="IPR049704">
    <property type="entry name" value="Aminotrans_3_PPA_site"/>
</dbReference>
<dbReference type="InterPro" id="IPR005814">
    <property type="entry name" value="Aminotrans_3"/>
</dbReference>
<dbReference type="Pfam" id="PF00202">
    <property type="entry name" value="Aminotran_3"/>
    <property type="match status" value="1"/>
</dbReference>
<dbReference type="Proteomes" id="UP000318801">
    <property type="component" value="Unassembled WGS sequence"/>
</dbReference>
<proteinExistence type="inferred from homology"/>
<keyword evidence="5" id="KW-0032">Aminotransferase</keyword>
<dbReference type="PANTHER" id="PTHR45688:SF13">
    <property type="entry name" value="ALANINE--GLYOXYLATE AMINOTRANSFERASE 2-LIKE"/>
    <property type="match status" value="1"/>
</dbReference>
<evidence type="ECO:0000256" key="2">
    <source>
        <dbReference type="ARBA" id="ARBA00008954"/>
    </source>
</evidence>
<comment type="cofactor">
    <cofactor evidence="1">
        <name>pyridoxal 5'-phosphate</name>
        <dbReference type="ChEBI" id="CHEBI:597326"/>
    </cofactor>
</comment>
<keyword evidence="6" id="KW-1185">Reference proteome</keyword>
<dbReference type="InterPro" id="IPR015424">
    <property type="entry name" value="PyrdxlP-dep_Trfase"/>
</dbReference>
<evidence type="ECO:0000313" key="6">
    <source>
        <dbReference type="Proteomes" id="UP000318801"/>
    </source>
</evidence>
<gene>
    <name evidence="5" type="ORF">FJU08_17015</name>
</gene>
<dbReference type="InterPro" id="IPR015421">
    <property type="entry name" value="PyrdxlP-dep_Trfase_major"/>
</dbReference>
<evidence type="ECO:0000313" key="5">
    <source>
        <dbReference type="EMBL" id="TPW28511.1"/>
    </source>
</evidence>
<dbReference type="AlphaFoldDB" id="A0A506U5W9"/>
<dbReference type="CDD" id="cd00610">
    <property type="entry name" value="OAT_like"/>
    <property type="match status" value="1"/>
</dbReference>
<dbReference type="Gene3D" id="3.40.640.10">
    <property type="entry name" value="Type I PLP-dependent aspartate aminotransferase-like (Major domain)"/>
    <property type="match status" value="1"/>
</dbReference>
<dbReference type="GO" id="GO:0030170">
    <property type="term" value="F:pyridoxal phosphate binding"/>
    <property type="evidence" value="ECO:0007669"/>
    <property type="project" value="InterPro"/>
</dbReference>
<protein>
    <submittedName>
        <fullName evidence="5">Aspartate aminotransferase family protein</fullName>
    </submittedName>
</protein>
<dbReference type="OrthoDB" id="7911808at2"/>
<dbReference type="EMBL" id="VHLG01000012">
    <property type="protein sequence ID" value="TPW28511.1"/>
    <property type="molecule type" value="Genomic_DNA"/>
</dbReference>
<dbReference type="GO" id="GO:0008483">
    <property type="term" value="F:transaminase activity"/>
    <property type="evidence" value="ECO:0007669"/>
    <property type="project" value="UniProtKB-KW"/>
</dbReference>
<dbReference type="Gene3D" id="3.90.1150.10">
    <property type="entry name" value="Aspartate Aminotransferase, domain 1"/>
    <property type="match status" value="1"/>
</dbReference>
<comment type="similarity">
    <text evidence="2 4">Belongs to the class-III pyridoxal-phosphate-dependent aminotransferase family.</text>
</comment>
<keyword evidence="3 4" id="KW-0663">Pyridoxal phosphate</keyword>
<evidence type="ECO:0000256" key="1">
    <source>
        <dbReference type="ARBA" id="ARBA00001933"/>
    </source>
</evidence>
<sequence>MGMHEGILDHNRFDPAKAGELEGPLAERIRARSATFGPASVLFYERPIEAVRAEGAYMYDADGKAYLDTYNNVPSVGHCHPHVAEAIARQSATLTTNTRYLVKIVEDYSARLLSTFPGDLSNVIFTCTGSEANDIAMRIAREATGNKGFIVTEAAYHGNTAFVTEISPDISRNRKPADWVRVIPVPSLADAPDGDVAGWFAANVKKAAEELAEAGFGLAAFFADSIFSSDGIHADPAGFLKPVVEAVHDAGGLYVADEVQPGFGRTGGGLWGFMRHGIEPDIVTMGKPMGNGFPMGACVTRPALLQAFCADTNYFNTFGGNPVAAAAGMAVLDVIEGEGLVDNARQTGALFLDQLKGLKSRHGRIGAVRGAGLFVGLDLVDGAGQPDATLSKRVINAMKLKGVLVGGAGRFANTLKIRPPLIFTPEQSEFFVTALDQVLSETN</sequence>
<dbReference type="PANTHER" id="PTHR45688">
    <property type="match status" value="1"/>
</dbReference>
<organism evidence="5 6">
    <name type="scientific">Martelella alba</name>
    <dbReference type="NCBI Taxonomy" id="2590451"/>
    <lineage>
        <taxon>Bacteria</taxon>
        <taxon>Pseudomonadati</taxon>
        <taxon>Pseudomonadota</taxon>
        <taxon>Alphaproteobacteria</taxon>
        <taxon>Hyphomicrobiales</taxon>
        <taxon>Aurantimonadaceae</taxon>
        <taxon>Martelella</taxon>
    </lineage>
</organism>
<reference evidence="5 6" key="1">
    <citation type="submission" date="2019-06" db="EMBL/GenBank/DDBJ databases">
        <authorList>
            <person name="Li M."/>
        </authorList>
    </citation>
    <scope>NUCLEOTIDE SEQUENCE [LARGE SCALE GENOMIC DNA]</scope>
    <source>
        <strain evidence="5 6">BGMRC2036</strain>
    </source>
</reference>
<dbReference type="PIRSF" id="PIRSF000521">
    <property type="entry name" value="Transaminase_4ab_Lys_Orn"/>
    <property type="match status" value="1"/>
</dbReference>
<dbReference type="InterPro" id="IPR015422">
    <property type="entry name" value="PyrdxlP-dep_Trfase_small"/>
</dbReference>
<evidence type="ECO:0000256" key="3">
    <source>
        <dbReference type="ARBA" id="ARBA00022898"/>
    </source>
</evidence>
<dbReference type="RefSeq" id="WP_141150229.1">
    <property type="nucleotide sequence ID" value="NZ_VHLG01000012.1"/>
</dbReference>
<evidence type="ECO:0000256" key="4">
    <source>
        <dbReference type="RuleBase" id="RU003560"/>
    </source>
</evidence>
<keyword evidence="5" id="KW-0808">Transferase</keyword>
<comment type="caution">
    <text evidence="5">The sequence shown here is derived from an EMBL/GenBank/DDBJ whole genome shotgun (WGS) entry which is preliminary data.</text>
</comment>
<name>A0A506U5W9_9HYPH</name>
<dbReference type="SUPFAM" id="SSF53383">
    <property type="entry name" value="PLP-dependent transferases"/>
    <property type="match status" value="1"/>
</dbReference>
<accession>A0A506U5W9</accession>
<dbReference type="PROSITE" id="PS00600">
    <property type="entry name" value="AA_TRANSFER_CLASS_3"/>
    <property type="match status" value="1"/>
</dbReference>